<dbReference type="AlphaFoldDB" id="A0A8J5YN59"/>
<name>A0A8J5YN59_9ROSI</name>
<protein>
    <submittedName>
        <fullName evidence="1">Uncharacterized protein</fullName>
    </submittedName>
</protein>
<dbReference type="EMBL" id="JAHUZN010000008">
    <property type="protein sequence ID" value="KAG8485657.1"/>
    <property type="molecule type" value="Genomic_DNA"/>
</dbReference>
<comment type="caution">
    <text evidence="1">The sequence shown here is derived from an EMBL/GenBank/DDBJ whole genome shotgun (WGS) entry which is preliminary data.</text>
</comment>
<sequence>MKSNSMTVGKYHIINPNQERHQPLPDSHRFNVKDWLNVAKKGHADVSLFIHLHAIRIQ</sequence>
<evidence type="ECO:0000313" key="2">
    <source>
        <dbReference type="Proteomes" id="UP000701853"/>
    </source>
</evidence>
<proteinExistence type="predicted"/>
<accession>A0A8J5YN59</accession>
<dbReference type="Proteomes" id="UP000701853">
    <property type="component" value="Chromosome 8"/>
</dbReference>
<keyword evidence="2" id="KW-1185">Reference proteome</keyword>
<organism evidence="1 2">
    <name type="scientific">Gossypium anomalum</name>
    <dbReference type="NCBI Taxonomy" id="47600"/>
    <lineage>
        <taxon>Eukaryota</taxon>
        <taxon>Viridiplantae</taxon>
        <taxon>Streptophyta</taxon>
        <taxon>Embryophyta</taxon>
        <taxon>Tracheophyta</taxon>
        <taxon>Spermatophyta</taxon>
        <taxon>Magnoliopsida</taxon>
        <taxon>eudicotyledons</taxon>
        <taxon>Gunneridae</taxon>
        <taxon>Pentapetalae</taxon>
        <taxon>rosids</taxon>
        <taxon>malvids</taxon>
        <taxon>Malvales</taxon>
        <taxon>Malvaceae</taxon>
        <taxon>Malvoideae</taxon>
        <taxon>Gossypium</taxon>
    </lineage>
</organism>
<reference evidence="1 2" key="1">
    <citation type="journal article" date="2021" name="bioRxiv">
        <title>The Gossypium anomalum genome as a resource for cotton improvement and evolutionary analysis of hybrid incompatibility.</title>
        <authorList>
            <person name="Grover C.E."/>
            <person name="Yuan D."/>
            <person name="Arick M.A."/>
            <person name="Miller E.R."/>
            <person name="Hu G."/>
            <person name="Peterson D.G."/>
            <person name="Wendel J.F."/>
            <person name="Udall J.A."/>
        </authorList>
    </citation>
    <scope>NUCLEOTIDE SEQUENCE [LARGE SCALE GENOMIC DNA]</scope>
    <source>
        <strain evidence="1">JFW-Udall</strain>
        <tissue evidence="1">Leaf</tissue>
    </source>
</reference>
<evidence type="ECO:0000313" key="1">
    <source>
        <dbReference type="EMBL" id="KAG8485657.1"/>
    </source>
</evidence>
<dbReference type="OrthoDB" id="1710930at2759"/>
<gene>
    <name evidence="1" type="ORF">CXB51_018859</name>
</gene>